<protein>
    <recommendedName>
        <fullName evidence="3">NAD(P)/FAD-dependent oxidoreductase</fullName>
    </recommendedName>
</protein>
<dbReference type="SUPFAM" id="SSF51905">
    <property type="entry name" value="FAD/NAD(P)-binding domain"/>
    <property type="match status" value="1"/>
</dbReference>
<keyword evidence="2" id="KW-1185">Reference proteome</keyword>
<proteinExistence type="predicted"/>
<sequence length="467" mass="51069">MDAALLETDYLVIGAGANAMSFVDTLLDETQADIVMVDRHHRPGGHWNDAYPFVRLHSPSAFYGVNSRQLGNGGKDLVGLNQGLSELASGAEVVDYFDQVMNQRFLPSGRVHYFPMCEVDADGAGFSALLTGARQAVKVRRKIVDATHARTEVPSTRPPPYPVAAGVRCVPPNELPKIGRPHPAYVVIGSGKTGIDTCQWLLQNGVDPDAIRWIVPRDAWFLDRGAVQPGMEGFDRTFLGLAEQMEAIAAASSIADLFLRLEASHQVLRLSPSIEPTMYRCATVAPAEMREVQRITNIVRLGHVRSIEPTRIVLDHGTIPAGPDWLYIDCTANGIPPPQVKRVFDGDRVNLLMVRSCLPAFSSSLIAFVESLDTDDAEKNALCAIIPPPSVPVDWLRMMAVAMANGQRWAKHPAVSEWMGRARLNTLGNMVRGVDESDADRQALLRRYRAATRQAAARLPELLSAVG</sequence>
<evidence type="ECO:0008006" key="3">
    <source>
        <dbReference type="Google" id="ProtNLM"/>
    </source>
</evidence>
<dbReference type="RefSeq" id="WP_340340668.1">
    <property type="nucleotide sequence ID" value="NZ_JBBKZT010000001.1"/>
</dbReference>
<name>A0ABU8WDQ7_9BURK</name>
<dbReference type="Proteomes" id="UP001385892">
    <property type="component" value="Unassembled WGS sequence"/>
</dbReference>
<dbReference type="EMBL" id="JBBKZT010000001">
    <property type="protein sequence ID" value="MEJ8845504.1"/>
    <property type="molecule type" value="Genomic_DNA"/>
</dbReference>
<comment type="caution">
    <text evidence="1">The sequence shown here is derived from an EMBL/GenBank/DDBJ whole genome shotgun (WGS) entry which is preliminary data.</text>
</comment>
<dbReference type="InterPro" id="IPR036188">
    <property type="entry name" value="FAD/NAD-bd_sf"/>
</dbReference>
<accession>A0ABU8WDQ7</accession>
<gene>
    <name evidence="1" type="ORF">WKW82_02520</name>
</gene>
<evidence type="ECO:0000313" key="2">
    <source>
        <dbReference type="Proteomes" id="UP001385892"/>
    </source>
</evidence>
<dbReference type="Gene3D" id="3.50.50.60">
    <property type="entry name" value="FAD/NAD(P)-binding domain"/>
    <property type="match status" value="1"/>
</dbReference>
<evidence type="ECO:0000313" key="1">
    <source>
        <dbReference type="EMBL" id="MEJ8845504.1"/>
    </source>
</evidence>
<reference evidence="1 2" key="1">
    <citation type="submission" date="2024-03" db="EMBL/GenBank/DDBJ databases">
        <title>Novel species of the genus Variovorax.</title>
        <authorList>
            <person name="Liu Q."/>
            <person name="Xin Y.-H."/>
        </authorList>
    </citation>
    <scope>NUCLEOTIDE SEQUENCE [LARGE SCALE GENOMIC DNA]</scope>
    <source>
        <strain evidence="1 2">KACC 18900</strain>
    </source>
</reference>
<organism evidence="1 2">
    <name type="scientific">Variovorax rhizosphaerae</name>
    <dbReference type="NCBI Taxonomy" id="1836200"/>
    <lineage>
        <taxon>Bacteria</taxon>
        <taxon>Pseudomonadati</taxon>
        <taxon>Pseudomonadota</taxon>
        <taxon>Betaproteobacteria</taxon>
        <taxon>Burkholderiales</taxon>
        <taxon>Comamonadaceae</taxon>
        <taxon>Variovorax</taxon>
    </lineage>
</organism>